<dbReference type="InterPro" id="IPR001881">
    <property type="entry name" value="EGF-like_Ca-bd_dom"/>
</dbReference>
<reference evidence="15 16" key="1">
    <citation type="submission" date="2019-04" db="EMBL/GenBank/DDBJ databases">
        <title>Chromosome genome assembly for Takifugu flavidus.</title>
        <authorList>
            <person name="Xiao S."/>
        </authorList>
    </citation>
    <scope>NUCLEOTIDE SEQUENCE [LARGE SCALE GENOMIC DNA]</scope>
    <source>
        <strain evidence="15">HTHZ2018</strain>
        <tissue evidence="15">Muscle</tissue>
    </source>
</reference>
<comment type="caution">
    <text evidence="12">Lacks conserved residue(s) required for the propagation of feature annotation.</text>
</comment>
<sequence>MTSGRCAFVLLLLLRVTHGVNVTGLYGSFTSPNFPLPYPDDQHVAWNISVPGGHRIRLYFGHFSLEPSNRCEYDYVQQVLAGGNETLRFCDEEEKNSESTPGNMVILTAGNLMSVVFRSDYSNEGRFTGFQAFYSAEDINECVSGIDGERACDHLCHNYIGGYYCTCRRGYLLHHDRRSCTVPCSGQLLTSPSGVLTSPDYPGSYPPMSQCDYSIRLPEGFRITLAFLEPFDVEGHPDVPCPYDVLKVSAPGREYGPFCGSVPPARINTGSFQVHVLFTSDASGRNQGWKIQYNSTRAGSPTTN</sequence>
<evidence type="ECO:0000256" key="10">
    <source>
        <dbReference type="ARBA" id="ARBA00022859"/>
    </source>
</evidence>
<keyword evidence="16" id="KW-1185">Reference proteome</keyword>
<dbReference type="SUPFAM" id="SSF57196">
    <property type="entry name" value="EGF/Laminin"/>
    <property type="match status" value="1"/>
</dbReference>
<dbReference type="CDD" id="cd00054">
    <property type="entry name" value="EGF_CA"/>
    <property type="match status" value="1"/>
</dbReference>
<feature type="chain" id="PRO_5022737662" evidence="13">
    <location>
        <begin position="20"/>
        <end position="304"/>
    </location>
</feature>
<dbReference type="PANTHER" id="PTHR24255:SF10">
    <property type="entry name" value="MANNAN-BINDING LECTIN SERINE PROTEASE 2"/>
    <property type="match status" value="1"/>
</dbReference>
<evidence type="ECO:0000256" key="11">
    <source>
        <dbReference type="ARBA" id="ARBA00023157"/>
    </source>
</evidence>
<feature type="domain" description="CUB" evidence="14">
    <location>
        <begin position="184"/>
        <end position="296"/>
    </location>
</feature>
<dbReference type="EMBL" id="RHFK02000021">
    <property type="protein sequence ID" value="TWW56523.1"/>
    <property type="molecule type" value="Genomic_DNA"/>
</dbReference>
<dbReference type="PROSITE" id="PS01187">
    <property type="entry name" value="EGF_CA"/>
    <property type="match status" value="1"/>
</dbReference>
<feature type="signal peptide" evidence="13">
    <location>
        <begin position="1"/>
        <end position="19"/>
    </location>
</feature>
<evidence type="ECO:0000313" key="15">
    <source>
        <dbReference type="EMBL" id="TWW56523.1"/>
    </source>
</evidence>
<keyword evidence="2" id="KW-0964">Secreted</keyword>
<dbReference type="CDD" id="cd00041">
    <property type="entry name" value="CUB"/>
    <property type="match status" value="2"/>
</dbReference>
<dbReference type="PANTHER" id="PTHR24255">
    <property type="entry name" value="COMPLEMENT COMPONENT 1, S SUBCOMPONENT-RELATED"/>
    <property type="match status" value="1"/>
</dbReference>
<dbReference type="InterPro" id="IPR000859">
    <property type="entry name" value="CUB_dom"/>
</dbReference>
<evidence type="ECO:0000256" key="9">
    <source>
        <dbReference type="ARBA" id="ARBA00022801"/>
    </source>
</evidence>
<keyword evidence="4" id="KW-0399">Innate immunity</keyword>
<dbReference type="InterPro" id="IPR035914">
    <property type="entry name" value="Sperma_CUB_dom_sf"/>
</dbReference>
<dbReference type="AlphaFoldDB" id="A0A5C6MNV3"/>
<dbReference type="Gene3D" id="2.60.120.290">
    <property type="entry name" value="Spermadhesin, CUB domain"/>
    <property type="match status" value="2"/>
</dbReference>
<evidence type="ECO:0000256" key="8">
    <source>
        <dbReference type="ARBA" id="ARBA00022737"/>
    </source>
</evidence>
<comment type="caution">
    <text evidence="15">The sequence shown here is derived from an EMBL/GenBank/DDBJ whole genome shotgun (WGS) entry which is preliminary data.</text>
</comment>
<keyword evidence="11 12" id="KW-1015">Disulfide bond</keyword>
<proteinExistence type="predicted"/>
<dbReference type="GO" id="GO:0045087">
    <property type="term" value="P:innate immune response"/>
    <property type="evidence" value="ECO:0007669"/>
    <property type="project" value="UniProtKB-KW"/>
</dbReference>
<dbReference type="InterPro" id="IPR049883">
    <property type="entry name" value="NOTCH1_EGF-like"/>
</dbReference>
<feature type="domain" description="CUB" evidence="14">
    <location>
        <begin position="6"/>
        <end position="137"/>
    </location>
</feature>
<evidence type="ECO:0000313" key="16">
    <source>
        <dbReference type="Proteomes" id="UP000324091"/>
    </source>
</evidence>
<dbReference type="SMART" id="SM00042">
    <property type="entry name" value="CUB"/>
    <property type="match status" value="2"/>
</dbReference>
<dbReference type="PROSITE" id="PS01186">
    <property type="entry name" value="EGF_2"/>
    <property type="match status" value="1"/>
</dbReference>
<dbReference type="InterPro" id="IPR018097">
    <property type="entry name" value="EGF_Ca-bd_CS"/>
</dbReference>
<name>A0A5C6MNV3_9TELE</name>
<feature type="disulfide bond" evidence="12">
    <location>
        <begin position="184"/>
        <end position="211"/>
    </location>
</feature>
<dbReference type="FunFam" id="2.10.25.10:FF:000059">
    <property type="entry name" value="Mannan-binding lectin serine protease 1"/>
    <property type="match status" value="1"/>
</dbReference>
<keyword evidence="9" id="KW-0378">Hydrolase</keyword>
<dbReference type="GO" id="GO:0005509">
    <property type="term" value="F:calcium ion binding"/>
    <property type="evidence" value="ECO:0007669"/>
    <property type="project" value="InterPro"/>
</dbReference>
<dbReference type="SUPFAM" id="SSF49854">
    <property type="entry name" value="Spermadhesin, CUB domain"/>
    <property type="match status" value="2"/>
</dbReference>
<evidence type="ECO:0000256" key="12">
    <source>
        <dbReference type="PROSITE-ProRule" id="PRU00059"/>
    </source>
</evidence>
<dbReference type="Pfam" id="PF07645">
    <property type="entry name" value="EGF_CA"/>
    <property type="match status" value="1"/>
</dbReference>
<evidence type="ECO:0000256" key="7">
    <source>
        <dbReference type="ARBA" id="ARBA00022729"/>
    </source>
</evidence>
<dbReference type="SMART" id="SM00179">
    <property type="entry name" value="EGF_CA"/>
    <property type="match status" value="1"/>
</dbReference>
<dbReference type="Proteomes" id="UP000324091">
    <property type="component" value="Chromosome 8"/>
</dbReference>
<evidence type="ECO:0000256" key="2">
    <source>
        <dbReference type="ARBA" id="ARBA00022525"/>
    </source>
</evidence>
<protein>
    <submittedName>
        <fullName evidence="15">Mannan-binding lectin serine protease 1</fullName>
    </submittedName>
</protein>
<dbReference type="GO" id="GO:0005615">
    <property type="term" value="C:extracellular space"/>
    <property type="evidence" value="ECO:0007669"/>
    <property type="project" value="TreeGrafter"/>
</dbReference>
<keyword evidence="5 15" id="KW-0645">Protease</keyword>
<evidence type="ECO:0000259" key="14">
    <source>
        <dbReference type="PROSITE" id="PS01180"/>
    </source>
</evidence>
<dbReference type="GO" id="GO:0004252">
    <property type="term" value="F:serine-type endopeptidase activity"/>
    <property type="evidence" value="ECO:0007669"/>
    <property type="project" value="TreeGrafter"/>
</dbReference>
<evidence type="ECO:0000256" key="4">
    <source>
        <dbReference type="ARBA" id="ARBA00022588"/>
    </source>
</evidence>
<dbReference type="InterPro" id="IPR000742">
    <property type="entry name" value="EGF"/>
</dbReference>
<accession>A0A5C6MNV3</accession>
<evidence type="ECO:0000256" key="5">
    <source>
        <dbReference type="ARBA" id="ARBA00022670"/>
    </source>
</evidence>
<dbReference type="PROSITE" id="PS01180">
    <property type="entry name" value="CUB"/>
    <property type="match status" value="2"/>
</dbReference>
<evidence type="ECO:0000256" key="6">
    <source>
        <dbReference type="ARBA" id="ARBA00022723"/>
    </source>
</evidence>
<keyword evidence="8" id="KW-0677">Repeat</keyword>
<evidence type="ECO:0000256" key="13">
    <source>
        <dbReference type="SAM" id="SignalP"/>
    </source>
</evidence>
<keyword evidence="6" id="KW-0479">Metal-binding</keyword>
<dbReference type="FunFam" id="2.60.120.290:FF:000006">
    <property type="entry name" value="Mannan-binding lectin serine protease 1"/>
    <property type="match status" value="1"/>
</dbReference>
<organism evidence="15 16">
    <name type="scientific">Takifugu flavidus</name>
    <name type="common">sansaifugu</name>
    <dbReference type="NCBI Taxonomy" id="433684"/>
    <lineage>
        <taxon>Eukaryota</taxon>
        <taxon>Metazoa</taxon>
        <taxon>Chordata</taxon>
        <taxon>Craniata</taxon>
        <taxon>Vertebrata</taxon>
        <taxon>Euteleostomi</taxon>
        <taxon>Actinopterygii</taxon>
        <taxon>Neopterygii</taxon>
        <taxon>Teleostei</taxon>
        <taxon>Neoteleostei</taxon>
        <taxon>Acanthomorphata</taxon>
        <taxon>Eupercaria</taxon>
        <taxon>Tetraodontiformes</taxon>
        <taxon>Tetradontoidea</taxon>
        <taxon>Tetraodontidae</taxon>
        <taxon>Takifugu</taxon>
    </lineage>
</organism>
<keyword evidence="3" id="KW-0245">EGF-like domain</keyword>
<dbReference type="Gene3D" id="2.10.25.10">
    <property type="entry name" value="Laminin"/>
    <property type="match status" value="1"/>
</dbReference>
<gene>
    <name evidence="15" type="ORF">D4764_08G0005100</name>
</gene>
<dbReference type="GO" id="GO:0006508">
    <property type="term" value="P:proteolysis"/>
    <property type="evidence" value="ECO:0007669"/>
    <property type="project" value="UniProtKB-KW"/>
</dbReference>
<dbReference type="Pfam" id="PF00431">
    <property type="entry name" value="CUB"/>
    <property type="match status" value="2"/>
</dbReference>
<dbReference type="FunFam" id="2.60.120.290:FF:000012">
    <property type="entry name" value="mannan-binding lectin serine protease 1 isoform X1"/>
    <property type="match status" value="1"/>
</dbReference>
<keyword evidence="7 13" id="KW-0732">Signal</keyword>
<comment type="subcellular location">
    <subcellularLocation>
        <location evidence="1">Secreted</location>
    </subcellularLocation>
</comment>
<evidence type="ECO:0000256" key="1">
    <source>
        <dbReference type="ARBA" id="ARBA00004613"/>
    </source>
</evidence>
<keyword evidence="10" id="KW-0391">Immunity</keyword>
<evidence type="ECO:0000256" key="3">
    <source>
        <dbReference type="ARBA" id="ARBA00022536"/>
    </source>
</evidence>